<protein>
    <recommendedName>
        <fullName evidence="23">Protein kinase domain-containing protein</fullName>
    </recommendedName>
</protein>
<keyword evidence="22" id="KW-1185">Reference proteome</keyword>
<evidence type="ECO:0000256" key="8">
    <source>
        <dbReference type="ARBA" id="ARBA00022840"/>
    </source>
</evidence>
<dbReference type="SUPFAM" id="SSF56112">
    <property type="entry name" value="Protein kinase-like (PK-like)"/>
    <property type="match status" value="1"/>
</dbReference>
<evidence type="ECO:0000256" key="7">
    <source>
        <dbReference type="ARBA" id="ARBA00022741"/>
    </source>
</evidence>
<keyword evidence="15" id="KW-0966">Cell projection</keyword>
<dbReference type="OrthoDB" id="6071166at2759"/>
<reference evidence="21" key="1">
    <citation type="submission" date="2020-10" db="EMBL/GenBank/DDBJ databases">
        <authorList>
            <person name="Kikuchi T."/>
        </authorList>
    </citation>
    <scope>NUCLEOTIDE SEQUENCE</scope>
    <source>
        <strain evidence="21">NKZ352</strain>
    </source>
</reference>
<accession>A0A8S1GPD6</accession>
<dbReference type="InterPro" id="IPR000719">
    <property type="entry name" value="Prot_kinase_dom"/>
</dbReference>
<keyword evidence="10 18" id="KW-1133">Transmembrane helix</keyword>
<evidence type="ECO:0000313" key="22">
    <source>
        <dbReference type="Proteomes" id="UP000835052"/>
    </source>
</evidence>
<evidence type="ECO:0000256" key="6">
    <source>
        <dbReference type="ARBA" id="ARBA00022729"/>
    </source>
</evidence>
<name>A0A8S1GPD6_9PELO</name>
<evidence type="ECO:0000256" key="14">
    <source>
        <dbReference type="ARBA" id="ARBA00023180"/>
    </source>
</evidence>
<comment type="subcellular location">
    <subcellularLocation>
        <location evidence="1">Cell membrane</location>
        <topology evidence="1">Single-pass type I membrane protein</topology>
    </subcellularLocation>
    <subcellularLocation>
        <location evidence="3">Cell projection</location>
        <location evidence="3">Axon</location>
    </subcellularLocation>
    <subcellularLocation>
        <location evidence="2">Perikaryon</location>
    </subcellularLocation>
</comment>
<dbReference type="GO" id="GO:0005886">
    <property type="term" value="C:plasma membrane"/>
    <property type="evidence" value="ECO:0007669"/>
    <property type="project" value="UniProtKB-SubCell"/>
</dbReference>
<keyword evidence="14" id="KW-0325">Glycoprotein</keyword>
<sequence length="835" mass="93180">MPNLEQSPNTKKGTKRGGACLAAVAVDAQSAPRFVWQRRDAMRLIVWPGLLQTFLLWRTTETLRLEECETGPLGMASGDIDDFQITASSSFDRQSVGPQNARLNAEMASGAWCPKPQINSKSYEFLQVNLNHTFLITAVETQGRYGNGTGREYASEYMIDYLRPDSQWIRYKNRTGHTMMTGNSDTTTAVLRKLDPPIVASRIRIVPHSKQTRTVCLRAEVHGCFYSDGLMYYTTVPEGSRQDQLDFKDPIFEDSDLYTETGTRRGLGLLSDGYAEAESPFSEEKAVASWIGWNKHHTDGVINLLFEFDRVHNFSDVVLAAFGQRIDQIDVIFSQDGKNFPLSSQISSSERVVNSTERRYDFRVPLHKRAGKKFIDFITMTPSNASLEVLRINEIGQDDRQRILLLAGIALIILFLALVLCITFCLRQKGKDEKKELREEVMKRDLIITHIGNKPSCHVFPSSHLTLDQNKSLMGNMYSSQKTTSTSISSKSSLSQKHSPPTWNDFNFPPPPPADFSAIEDRIYADPCVTLPLLPPHRKPPLNNTPTKSKTLSAKPKKEQGKINGPMSAEDSLERVAKFTRGSLLVGDDIGEGKFTVVKECIMPGGYRSAHKSVKDPSSAHGRHALMDEIRTLAVCGRHPRIVELLAVDENSNPILEYMELGDVKNFLKTTPEVIDMSTIVSIWLDVCSGMSHLENLGLVHGHLTPHNILLDENLRAKVSSPRGPAHHAQLRYSAPESILANEFSSRSDVWAFAVCVWDLANGCRLIPFERLSNAQLVDNAAAVMENREDAVALRFPETLAPQVVEVMTSCFSALPSDRPNFYAISRCISSSRSS</sequence>
<dbReference type="GO" id="GO:0030424">
    <property type="term" value="C:axon"/>
    <property type="evidence" value="ECO:0007669"/>
    <property type="project" value="UniProtKB-SubCell"/>
</dbReference>
<dbReference type="PROSITE" id="PS50022">
    <property type="entry name" value="FA58C_3"/>
    <property type="match status" value="1"/>
</dbReference>
<keyword evidence="9" id="KW-0524">Neurogenesis</keyword>
<evidence type="ECO:0000256" key="17">
    <source>
        <dbReference type="SAM" id="MobiDB-lite"/>
    </source>
</evidence>
<evidence type="ECO:0000259" key="19">
    <source>
        <dbReference type="PROSITE" id="PS50011"/>
    </source>
</evidence>
<keyword evidence="13" id="KW-0675">Receptor</keyword>
<dbReference type="GO" id="GO:0008045">
    <property type="term" value="P:motor neuron axon guidance"/>
    <property type="evidence" value="ECO:0007669"/>
    <property type="project" value="UniProtKB-ARBA"/>
</dbReference>
<dbReference type="GO" id="GO:0005524">
    <property type="term" value="F:ATP binding"/>
    <property type="evidence" value="ECO:0007669"/>
    <property type="project" value="UniProtKB-KW"/>
</dbReference>
<dbReference type="Gene3D" id="2.60.120.1190">
    <property type="match status" value="1"/>
</dbReference>
<feature type="compositionally biased region" description="Low complexity" evidence="17">
    <location>
        <begin position="479"/>
        <end position="507"/>
    </location>
</feature>
<dbReference type="PROSITE" id="PS01285">
    <property type="entry name" value="FA58C_1"/>
    <property type="match status" value="1"/>
</dbReference>
<dbReference type="InterPro" id="IPR000421">
    <property type="entry name" value="FA58C"/>
</dbReference>
<keyword evidence="12" id="KW-1015">Disulfide bond</keyword>
<evidence type="ECO:0000256" key="12">
    <source>
        <dbReference type="ARBA" id="ARBA00023157"/>
    </source>
</evidence>
<feature type="region of interest" description="Disordered" evidence="17">
    <location>
        <begin position="478"/>
        <end position="510"/>
    </location>
</feature>
<dbReference type="InterPro" id="IPR050122">
    <property type="entry name" value="RTK"/>
</dbReference>
<dbReference type="Proteomes" id="UP000835052">
    <property type="component" value="Unassembled WGS sequence"/>
</dbReference>
<dbReference type="SMART" id="SM00231">
    <property type="entry name" value="FA58C"/>
    <property type="match status" value="1"/>
</dbReference>
<evidence type="ECO:0000256" key="15">
    <source>
        <dbReference type="ARBA" id="ARBA00023273"/>
    </source>
</evidence>
<feature type="region of interest" description="Disordered" evidence="17">
    <location>
        <begin position="534"/>
        <end position="569"/>
    </location>
</feature>
<comment type="caution">
    <text evidence="21">The sequence shown here is derived from an EMBL/GenBank/DDBJ whole genome shotgun (WGS) entry which is preliminary data.</text>
</comment>
<comment type="similarity">
    <text evidence="16">Belongs to the protein kinase superfamily. Tyr protein kinase family. Insulin receptor subfamily.</text>
</comment>
<evidence type="ECO:0000256" key="9">
    <source>
        <dbReference type="ARBA" id="ARBA00022902"/>
    </source>
</evidence>
<dbReference type="GO" id="GO:0004714">
    <property type="term" value="F:transmembrane receptor protein tyrosine kinase activity"/>
    <property type="evidence" value="ECO:0007669"/>
    <property type="project" value="TreeGrafter"/>
</dbReference>
<keyword evidence="11 18" id="KW-0472">Membrane</keyword>
<dbReference type="FunFam" id="2.60.120.260:FF:000007">
    <property type="entry name" value="Discoidin domain receptor tyrosine kinase 1"/>
    <property type="match status" value="1"/>
</dbReference>
<keyword evidence="6" id="KW-0732">Signal</keyword>
<evidence type="ECO:0000256" key="1">
    <source>
        <dbReference type="ARBA" id="ARBA00004251"/>
    </source>
</evidence>
<dbReference type="SUPFAM" id="SSF49785">
    <property type="entry name" value="Galactose-binding domain-like"/>
    <property type="match status" value="1"/>
</dbReference>
<evidence type="ECO:0000256" key="3">
    <source>
        <dbReference type="ARBA" id="ARBA00004489"/>
    </source>
</evidence>
<dbReference type="EMBL" id="CAJGYM010000002">
    <property type="protein sequence ID" value="CAD6185537.1"/>
    <property type="molecule type" value="Genomic_DNA"/>
</dbReference>
<evidence type="ECO:0008006" key="23">
    <source>
        <dbReference type="Google" id="ProtNLM"/>
    </source>
</evidence>
<dbReference type="Pfam" id="PF07714">
    <property type="entry name" value="PK_Tyr_Ser-Thr"/>
    <property type="match status" value="1"/>
</dbReference>
<feature type="transmembrane region" description="Helical" evidence="18">
    <location>
        <begin position="403"/>
        <end position="426"/>
    </location>
</feature>
<dbReference type="CDD" id="cd00057">
    <property type="entry name" value="FA58C"/>
    <property type="match status" value="1"/>
</dbReference>
<keyword evidence="5 18" id="KW-0812">Transmembrane</keyword>
<evidence type="ECO:0000256" key="13">
    <source>
        <dbReference type="ARBA" id="ARBA00023170"/>
    </source>
</evidence>
<dbReference type="GO" id="GO:0007169">
    <property type="term" value="P:cell surface receptor protein tyrosine kinase signaling pathway"/>
    <property type="evidence" value="ECO:0007669"/>
    <property type="project" value="TreeGrafter"/>
</dbReference>
<evidence type="ECO:0000256" key="2">
    <source>
        <dbReference type="ARBA" id="ARBA00004484"/>
    </source>
</evidence>
<dbReference type="InterPro" id="IPR048525">
    <property type="entry name" value="DDR1-2_DS-like"/>
</dbReference>
<feature type="domain" description="Protein kinase" evidence="19">
    <location>
        <begin position="584"/>
        <end position="835"/>
    </location>
</feature>
<evidence type="ECO:0000256" key="10">
    <source>
        <dbReference type="ARBA" id="ARBA00022989"/>
    </source>
</evidence>
<feature type="domain" description="F5/8 type C" evidence="20">
    <location>
        <begin position="68"/>
        <end position="224"/>
    </location>
</feature>
<evidence type="ECO:0000256" key="11">
    <source>
        <dbReference type="ARBA" id="ARBA00023136"/>
    </source>
</evidence>
<dbReference type="GO" id="GO:0043204">
    <property type="term" value="C:perikaryon"/>
    <property type="evidence" value="ECO:0007669"/>
    <property type="project" value="UniProtKB-SubCell"/>
</dbReference>
<dbReference type="GO" id="GO:0043235">
    <property type="term" value="C:receptor complex"/>
    <property type="evidence" value="ECO:0007669"/>
    <property type="project" value="TreeGrafter"/>
</dbReference>
<dbReference type="PANTHER" id="PTHR24416:SF489">
    <property type="entry name" value="PROTEIN KINASE DOMAIN-CONTAINING PROTEIN"/>
    <property type="match status" value="1"/>
</dbReference>
<dbReference type="InterPro" id="IPR008979">
    <property type="entry name" value="Galactose-bd-like_sf"/>
</dbReference>
<keyword evidence="4" id="KW-1003">Cell membrane</keyword>
<evidence type="ECO:0000256" key="16">
    <source>
        <dbReference type="ARBA" id="ARBA00061639"/>
    </source>
</evidence>
<proteinExistence type="inferred from homology"/>
<evidence type="ECO:0000256" key="5">
    <source>
        <dbReference type="ARBA" id="ARBA00022692"/>
    </source>
</evidence>
<evidence type="ECO:0000313" key="21">
    <source>
        <dbReference type="EMBL" id="CAD6185537.1"/>
    </source>
</evidence>
<evidence type="ECO:0000259" key="20">
    <source>
        <dbReference type="PROSITE" id="PS50022"/>
    </source>
</evidence>
<dbReference type="Gene3D" id="1.10.510.10">
    <property type="entry name" value="Transferase(Phosphotransferase) domain 1"/>
    <property type="match status" value="1"/>
</dbReference>
<organism evidence="21 22">
    <name type="scientific">Caenorhabditis auriculariae</name>
    <dbReference type="NCBI Taxonomy" id="2777116"/>
    <lineage>
        <taxon>Eukaryota</taxon>
        <taxon>Metazoa</taxon>
        <taxon>Ecdysozoa</taxon>
        <taxon>Nematoda</taxon>
        <taxon>Chromadorea</taxon>
        <taxon>Rhabditida</taxon>
        <taxon>Rhabditina</taxon>
        <taxon>Rhabditomorpha</taxon>
        <taxon>Rhabditoidea</taxon>
        <taxon>Rhabditidae</taxon>
        <taxon>Peloderinae</taxon>
        <taxon>Caenorhabditis</taxon>
    </lineage>
</organism>
<dbReference type="Gene3D" id="2.60.120.260">
    <property type="entry name" value="Galactose-binding domain-like"/>
    <property type="match status" value="1"/>
</dbReference>
<dbReference type="InterPro" id="IPR001245">
    <property type="entry name" value="Ser-Thr/Tyr_kinase_cat_dom"/>
</dbReference>
<keyword evidence="8" id="KW-0067">ATP-binding</keyword>
<dbReference type="InterPro" id="IPR011009">
    <property type="entry name" value="Kinase-like_dom_sf"/>
</dbReference>
<dbReference type="PANTHER" id="PTHR24416">
    <property type="entry name" value="TYROSINE-PROTEIN KINASE RECEPTOR"/>
    <property type="match status" value="1"/>
</dbReference>
<dbReference type="Pfam" id="PF00754">
    <property type="entry name" value="F5_F8_type_C"/>
    <property type="match status" value="1"/>
</dbReference>
<dbReference type="PROSITE" id="PS01286">
    <property type="entry name" value="FA58C_2"/>
    <property type="match status" value="1"/>
</dbReference>
<dbReference type="AlphaFoldDB" id="A0A8S1GPD6"/>
<dbReference type="Pfam" id="PF21114">
    <property type="entry name" value="DDR1-2_DS-like"/>
    <property type="match status" value="1"/>
</dbReference>
<evidence type="ECO:0000256" key="18">
    <source>
        <dbReference type="SAM" id="Phobius"/>
    </source>
</evidence>
<gene>
    <name evidence="21" type="ORF">CAUJ_LOCUS1456</name>
</gene>
<evidence type="ECO:0000256" key="4">
    <source>
        <dbReference type="ARBA" id="ARBA00022475"/>
    </source>
</evidence>
<dbReference type="PROSITE" id="PS50011">
    <property type="entry name" value="PROTEIN_KINASE_DOM"/>
    <property type="match status" value="1"/>
</dbReference>
<keyword evidence="7" id="KW-0547">Nucleotide-binding</keyword>
<dbReference type="GO" id="GO:0048680">
    <property type="term" value="P:positive regulation of axon regeneration"/>
    <property type="evidence" value="ECO:0007669"/>
    <property type="project" value="UniProtKB-ARBA"/>
</dbReference>